<feature type="transmembrane region" description="Helical" evidence="5">
    <location>
        <begin position="37"/>
        <end position="58"/>
    </location>
</feature>
<comment type="similarity">
    <text evidence="5">Belongs to the binding-protein-dependent transport system permease family.</text>
</comment>
<evidence type="ECO:0000256" key="3">
    <source>
        <dbReference type="ARBA" id="ARBA00022989"/>
    </source>
</evidence>
<evidence type="ECO:0000256" key="2">
    <source>
        <dbReference type="ARBA" id="ARBA00022692"/>
    </source>
</evidence>
<dbReference type="PROSITE" id="PS50928">
    <property type="entry name" value="ABC_TM1"/>
    <property type="match status" value="1"/>
</dbReference>
<evidence type="ECO:0000259" key="6">
    <source>
        <dbReference type="PROSITE" id="PS50928"/>
    </source>
</evidence>
<feature type="transmembrane region" description="Helical" evidence="5">
    <location>
        <begin position="263"/>
        <end position="285"/>
    </location>
</feature>
<organism evidence="7">
    <name type="scientific">Geoalkalibacter subterraneus</name>
    <dbReference type="NCBI Taxonomy" id="483547"/>
    <lineage>
        <taxon>Bacteria</taxon>
        <taxon>Pseudomonadati</taxon>
        <taxon>Thermodesulfobacteriota</taxon>
        <taxon>Desulfuromonadia</taxon>
        <taxon>Desulfuromonadales</taxon>
        <taxon>Geoalkalibacteraceae</taxon>
        <taxon>Geoalkalibacter</taxon>
    </lineage>
</organism>
<feature type="non-terminal residue" evidence="7">
    <location>
        <position position="1"/>
    </location>
</feature>
<feature type="transmembrane region" description="Helical" evidence="5">
    <location>
        <begin position="100"/>
        <end position="118"/>
    </location>
</feature>
<protein>
    <submittedName>
        <fullName evidence="7">ABC transporter permease subunit</fullName>
    </submittedName>
</protein>
<dbReference type="InterPro" id="IPR000515">
    <property type="entry name" value="MetI-like"/>
</dbReference>
<keyword evidence="2 5" id="KW-0812">Transmembrane</keyword>
<keyword evidence="5" id="KW-0813">Transport</keyword>
<evidence type="ECO:0000313" key="7">
    <source>
        <dbReference type="EMBL" id="HDR46689.1"/>
    </source>
</evidence>
<evidence type="ECO:0000256" key="5">
    <source>
        <dbReference type="RuleBase" id="RU363032"/>
    </source>
</evidence>
<accession>A0A831LQG1</accession>
<sequence length="299" mass="32802">KGTAYAMLFAVPLALLGAIYTSNFARPAFRAFIKPTVEIMAAIPTVIIGFLAALWFAPILERSVVGFFLSAALIPTFLLVGVLAWQALRKISVLKRIERGWEFLTLIPVLVVTVYIALRLGPYLELTLFDGNFSLWMFQEAGVRYDPRNSIVIAFALGFAVIPIIFTIAEDSLSNVPSSLRAASLAMGASRWQTAWRVVLPSASPGIFAGTMIGFGRAIGETMIVLMATGNTAIMDWSLFNGMRPLSANIAVEIPEAPVAGTLYRVLFLSAVILFLMTFVLNTVAEIVRQRLRRKYGQF</sequence>
<dbReference type="Gene3D" id="1.10.3720.10">
    <property type="entry name" value="MetI-like"/>
    <property type="match status" value="1"/>
</dbReference>
<feature type="transmembrane region" description="Helical" evidence="5">
    <location>
        <begin position="151"/>
        <end position="169"/>
    </location>
</feature>
<dbReference type="Proteomes" id="UP000886162">
    <property type="component" value="Unassembled WGS sequence"/>
</dbReference>
<dbReference type="CDD" id="cd06261">
    <property type="entry name" value="TM_PBP2"/>
    <property type="match status" value="1"/>
</dbReference>
<evidence type="ECO:0000256" key="1">
    <source>
        <dbReference type="ARBA" id="ARBA00004651"/>
    </source>
</evidence>
<dbReference type="GO" id="GO:0055085">
    <property type="term" value="P:transmembrane transport"/>
    <property type="evidence" value="ECO:0007669"/>
    <property type="project" value="InterPro"/>
</dbReference>
<feature type="domain" description="ABC transmembrane type-1" evidence="6">
    <location>
        <begin position="1"/>
        <end position="285"/>
    </location>
</feature>
<dbReference type="SUPFAM" id="SSF161098">
    <property type="entry name" value="MetI-like"/>
    <property type="match status" value="2"/>
</dbReference>
<feature type="transmembrane region" description="Helical" evidence="5">
    <location>
        <begin position="64"/>
        <end position="88"/>
    </location>
</feature>
<comment type="subcellular location">
    <subcellularLocation>
        <location evidence="1 5">Cell membrane</location>
        <topology evidence="1 5">Multi-pass membrane protein</topology>
    </subcellularLocation>
</comment>
<feature type="transmembrane region" description="Helical" evidence="5">
    <location>
        <begin position="6"/>
        <end position="25"/>
    </location>
</feature>
<keyword evidence="4 5" id="KW-0472">Membrane</keyword>
<comment type="caution">
    <text evidence="7">The sequence shown here is derived from an EMBL/GenBank/DDBJ whole genome shotgun (WGS) entry which is preliminary data.</text>
</comment>
<dbReference type="Pfam" id="PF00528">
    <property type="entry name" value="BPD_transp_1"/>
    <property type="match status" value="1"/>
</dbReference>
<keyword evidence="3 5" id="KW-1133">Transmembrane helix</keyword>
<gene>
    <name evidence="7" type="ORF">ENN94_03205</name>
</gene>
<name>A0A831LQG1_9BACT</name>
<dbReference type="EMBL" id="DSDO01000221">
    <property type="protein sequence ID" value="HDR46689.1"/>
    <property type="molecule type" value="Genomic_DNA"/>
</dbReference>
<reference evidence="7" key="1">
    <citation type="journal article" date="2020" name="mSystems">
        <title>Genome- and Community-Level Interaction Insights into Carbon Utilization and Element Cycling Functions of Hydrothermarchaeota in Hydrothermal Sediment.</title>
        <authorList>
            <person name="Zhou Z."/>
            <person name="Liu Y."/>
            <person name="Xu W."/>
            <person name="Pan J."/>
            <person name="Luo Z.H."/>
            <person name="Li M."/>
        </authorList>
    </citation>
    <scope>NUCLEOTIDE SEQUENCE [LARGE SCALE GENOMIC DNA]</scope>
    <source>
        <strain evidence="7">SpSt-1220</strain>
    </source>
</reference>
<proteinExistence type="inferred from homology"/>
<dbReference type="PANTHER" id="PTHR42727">
    <property type="entry name" value="PHOSPHATE TRANSPORT SYSTEM PERMEASE PROTEIN"/>
    <property type="match status" value="1"/>
</dbReference>
<dbReference type="GO" id="GO:0005886">
    <property type="term" value="C:plasma membrane"/>
    <property type="evidence" value="ECO:0007669"/>
    <property type="project" value="UniProtKB-SubCell"/>
</dbReference>
<dbReference type="PANTHER" id="PTHR42727:SF1">
    <property type="entry name" value="PHOSPHATE TRANSPORT SYSTEM PERMEASE"/>
    <property type="match status" value="1"/>
</dbReference>
<evidence type="ECO:0000256" key="4">
    <source>
        <dbReference type="ARBA" id="ARBA00023136"/>
    </source>
</evidence>
<dbReference type="AlphaFoldDB" id="A0A831LQG1"/>
<dbReference type="InterPro" id="IPR035906">
    <property type="entry name" value="MetI-like_sf"/>
</dbReference>